<evidence type="ECO:0000313" key="2">
    <source>
        <dbReference type="EMBL" id="KKL12596.1"/>
    </source>
</evidence>
<dbReference type="GO" id="GO:0006021">
    <property type="term" value="P:inositol biosynthetic process"/>
    <property type="evidence" value="ECO:0007669"/>
    <property type="project" value="TreeGrafter"/>
</dbReference>
<feature type="non-terminal residue" evidence="2">
    <location>
        <position position="119"/>
    </location>
</feature>
<proteinExistence type="predicted"/>
<name>A0A0F9D451_9ZZZZ</name>
<dbReference type="Pfam" id="PF01658">
    <property type="entry name" value="Inos-1-P_synth"/>
    <property type="match status" value="1"/>
</dbReference>
<sequence length="119" mass="13098">MGFASVLSLRSTPPLLTCSRSSGVNFSIASISPAGLYHSLVGSNALNPCGKLNTGGNTYFLNMLDRRRLVSKKRSKTEAVQSQAAIRLKNENIHIGPSDWVPWQKDNKICFIRMEGNIF</sequence>
<dbReference type="EMBL" id="LAZR01041195">
    <property type="protein sequence ID" value="KKL12596.1"/>
    <property type="molecule type" value="Genomic_DNA"/>
</dbReference>
<feature type="domain" description="Myo-inositol-1-phosphate synthase GAPDH-like" evidence="1">
    <location>
        <begin position="51"/>
        <end position="119"/>
    </location>
</feature>
<dbReference type="PANTHER" id="PTHR43125">
    <property type="entry name" value="INOSITOL-3-PHOSPHATE SYNTHASE"/>
    <property type="match status" value="1"/>
</dbReference>
<gene>
    <name evidence="2" type="ORF">LCGC14_2534210</name>
</gene>
<accession>A0A0F9D451</accession>
<evidence type="ECO:0000259" key="1">
    <source>
        <dbReference type="Pfam" id="PF01658"/>
    </source>
</evidence>
<comment type="caution">
    <text evidence="2">The sequence shown here is derived from an EMBL/GenBank/DDBJ whole genome shotgun (WGS) entry which is preliminary data.</text>
</comment>
<dbReference type="GO" id="GO:0004512">
    <property type="term" value="F:inositol-3-phosphate synthase activity"/>
    <property type="evidence" value="ECO:0007669"/>
    <property type="project" value="TreeGrafter"/>
</dbReference>
<dbReference type="Gene3D" id="3.30.360.10">
    <property type="entry name" value="Dihydrodipicolinate Reductase, domain 2"/>
    <property type="match status" value="1"/>
</dbReference>
<organism evidence="2">
    <name type="scientific">marine sediment metagenome</name>
    <dbReference type="NCBI Taxonomy" id="412755"/>
    <lineage>
        <taxon>unclassified sequences</taxon>
        <taxon>metagenomes</taxon>
        <taxon>ecological metagenomes</taxon>
    </lineage>
</organism>
<dbReference type="PANTHER" id="PTHR43125:SF1">
    <property type="entry name" value="INOSITOL-3-PHOSPHATE SYNTHASE"/>
    <property type="match status" value="1"/>
</dbReference>
<dbReference type="InterPro" id="IPR052199">
    <property type="entry name" value="MIPS"/>
</dbReference>
<dbReference type="InterPro" id="IPR013021">
    <property type="entry name" value="Myo-inos-1-P_Synthase_GAPDH"/>
</dbReference>
<dbReference type="SUPFAM" id="SSF55347">
    <property type="entry name" value="Glyceraldehyde-3-phosphate dehydrogenase-like, C-terminal domain"/>
    <property type="match status" value="1"/>
</dbReference>
<protein>
    <recommendedName>
        <fullName evidence="1">Myo-inositol-1-phosphate synthase GAPDH-like domain-containing protein</fullName>
    </recommendedName>
</protein>
<dbReference type="AlphaFoldDB" id="A0A0F9D451"/>
<reference evidence="2" key="1">
    <citation type="journal article" date="2015" name="Nature">
        <title>Complex archaea that bridge the gap between prokaryotes and eukaryotes.</title>
        <authorList>
            <person name="Spang A."/>
            <person name="Saw J.H."/>
            <person name="Jorgensen S.L."/>
            <person name="Zaremba-Niedzwiedzka K."/>
            <person name="Martijn J."/>
            <person name="Lind A.E."/>
            <person name="van Eijk R."/>
            <person name="Schleper C."/>
            <person name="Guy L."/>
            <person name="Ettema T.J."/>
        </authorList>
    </citation>
    <scope>NUCLEOTIDE SEQUENCE</scope>
</reference>